<feature type="region of interest" description="Disordered" evidence="1">
    <location>
        <begin position="32"/>
        <end position="51"/>
    </location>
</feature>
<evidence type="ECO:0000313" key="3">
    <source>
        <dbReference type="Proteomes" id="UP000585474"/>
    </source>
</evidence>
<keyword evidence="3" id="KW-1185">Reference proteome</keyword>
<gene>
    <name evidence="2" type="ORF">Acr_17g0005620</name>
</gene>
<evidence type="ECO:0000313" key="2">
    <source>
        <dbReference type="EMBL" id="GFZ04990.1"/>
    </source>
</evidence>
<protein>
    <submittedName>
        <fullName evidence="2">Uncharacterized protein</fullName>
    </submittedName>
</protein>
<comment type="caution">
    <text evidence="2">The sequence shown here is derived from an EMBL/GenBank/DDBJ whole genome shotgun (WGS) entry which is preliminary data.</text>
</comment>
<reference evidence="2 3" key="1">
    <citation type="submission" date="2019-07" db="EMBL/GenBank/DDBJ databases">
        <title>De Novo Assembly of kiwifruit Actinidia rufa.</title>
        <authorList>
            <person name="Sugita-Konishi S."/>
            <person name="Sato K."/>
            <person name="Mori E."/>
            <person name="Abe Y."/>
            <person name="Kisaki G."/>
            <person name="Hamano K."/>
            <person name="Suezawa K."/>
            <person name="Otani M."/>
            <person name="Fukuda T."/>
            <person name="Manabe T."/>
            <person name="Gomi K."/>
            <person name="Tabuchi M."/>
            <person name="Akimitsu K."/>
            <person name="Kataoka I."/>
        </authorList>
    </citation>
    <scope>NUCLEOTIDE SEQUENCE [LARGE SCALE GENOMIC DNA]</scope>
    <source>
        <strain evidence="3">cv. Fuchu</strain>
    </source>
</reference>
<sequence>MMASQSSNHSSSQETRREPLVLPKLLEAKGLNNWTTPRGRRGPPLGRIQVGCPWRRRQPGHSHRMPANPVGQNGVKIEGSADPASAWTAKMIVNPLRRASGEYRPAKLPPVQISARFLMLSVTEEICAISLTAELLRHWAKTSSRQGQRLARPSSYQENPFRDDGALKSFGATDVPGVSIEPRTTIKPFSCLEPILTTEGPGGQNPRPMIPQGIPDPFHQGTQVKGDPIYKNSRKIKTPTMADKLRSGTQYTRQRKANTTMTGGRQTDLSKEGEEAGRKPKRVLMCTLIHERSTAPEPTLNEQVAATQLRVLIKRALGAGARLSAGASTWVRHHHFDEACASRASCDSHISARRRNSNLIVVSVARS</sequence>
<dbReference type="EMBL" id="BJWL01000017">
    <property type="protein sequence ID" value="GFZ04990.1"/>
    <property type="molecule type" value="Genomic_DNA"/>
</dbReference>
<dbReference type="Proteomes" id="UP000585474">
    <property type="component" value="Unassembled WGS sequence"/>
</dbReference>
<feature type="region of interest" description="Disordered" evidence="1">
    <location>
        <begin position="1"/>
        <end position="21"/>
    </location>
</feature>
<name>A0A7J0G2I0_9ERIC</name>
<proteinExistence type="predicted"/>
<feature type="compositionally biased region" description="Low complexity" evidence="1">
    <location>
        <begin position="1"/>
        <end position="13"/>
    </location>
</feature>
<feature type="region of interest" description="Disordered" evidence="1">
    <location>
        <begin position="249"/>
        <end position="277"/>
    </location>
</feature>
<feature type="compositionally biased region" description="Basic and acidic residues" evidence="1">
    <location>
        <begin position="268"/>
        <end position="277"/>
    </location>
</feature>
<accession>A0A7J0G2I0</accession>
<dbReference type="OrthoDB" id="10250783at2759"/>
<feature type="region of interest" description="Disordered" evidence="1">
    <location>
        <begin position="142"/>
        <end position="163"/>
    </location>
</feature>
<dbReference type="AlphaFoldDB" id="A0A7J0G2I0"/>
<evidence type="ECO:0000256" key="1">
    <source>
        <dbReference type="SAM" id="MobiDB-lite"/>
    </source>
</evidence>
<organism evidence="2 3">
    <name type="scientific">Actinidia rufa</name>
    <dbReference type="NCBI Taxonomy" id="165716"/>
    <lineage>
        <taxon>Eukaryota</taxon>
        <taxon>Viridiplantae</taxon>
        <taxon>Streptophyta</taxon>
        <taxon>Embryophyta</taxon>
        <taxon>Tracheophyta</taxon>
        <taxon>Spermatophyta</taxon>
        <taxon>Magnoliopsida</taxon>
        <taxon>eudicotyledons</taxon>
        <taxon>Gunneridae</taxon>
        <taxon>Pentapetalae</taxon>
        <taxon>asterids</taxon>
        <taxon>Ericales</taxon>
        <taxon>Actinidiaceae</taxon>
        <taxon>Actinidia</taxon>
    </lineage>
</organism>
<feature type="compositionally biased region" description="Polar residues" evidence="1">
    <location>
        <begin position="249"/>
        <end position="267"/>
    </location>
</feature>